<dbReference type="InterPro" id="IPR051625">
    <property type="entry name" value="Signaling_Regulatory_Domain"/>
</dbReference>
<dbReference type="VEuPathDB" id="TriTrypDB:Tc_MARK_2586"/>
<feature type="repeat" description="RCC1" evidence="2">
    <location>
        <begin position="299"/>
        <end position="351"/>
    </location>
</feature>
<dbReference type="PROSITE" id="PS50012">
    <property type="entry name" value="RCC1_3"/>
    <property type="match status" value="3"/>
</dbReference>
<comment type="caution">
    <text evidence="3">The sequence shown here is derived from an EMBL/GenBank/DDBJ whole genome shotgun (WGS) entry which is preliminary data.</text>
</comment>
<dbReference type="VEuPathDB" id="TriTrypDB:TcG_02006"/>
<protein>
    <recommendedName>
        <fullName evidence="5">Regulator of chromosome condensation (RCC1) repeat</fullName>
    </recommendedName>
</protein>
<evidence type="ECO:0000313" key="4">
    <source>
        <dbReference type="Proteomes" id="UP000246121"/>
    </source>
</evidence>
<dbReference type="SUPFAM" id="SSF50985">
    <property type="entry name" value="RCC1/BLIP-II"/>
    <property type="match status" value="1"/>
</dbReference>
<evidence type="ECO:0000256" key="1">
    <source>
        <dbReference type="ARBA" id="ARBA00022737"/>
    </source>
</evidence>
<dbReference type="VEuPathDB" id="TriTrypDB:TCDM_03619"/>
<dbReference type="VEuPathDB" id="TriTrypDB:TCSYLVIO_010955"/>
<evidence type="ECO:0000256" key="2">
    <source>
        <dbReference type="PROSITE-ProRule" id="PRU00235"/>
    </source>
</evidence>
<dbReference type="Pfam" id="PF00415">
    <property type="entry name" value="RCC1"/>
    <property type="match status" value="2"/>
</dbReference>
<reference evidence="3 4" key="1">
    <citation type="journal article" date="2018" name="Microb. Genom.">
        <title>Expanding an expanded genome: long-read sequencing of Trypanosoma cruzi.</title>
        <authorList>
            <person name="Berna L."/>
            <person name="Rodriguez M."/>
            <person name="Chiribao M.L."/>
            <person name="Parodi-Talice A."/>
            <person name="Pita S."/>
            <person name="Rijo G."/>
            <person name="Alvarez-Valin F."/>
            <person name="Robello C."/>
        </authorList>
    </citation>
    <scope>NUCLEOTIDE SEQUENCE [LARGE SCALE GENOMIC DNA]</scope>
    <source>
        <strain evidence="3 4">Dm28c</strain>
    </source>
</reference>
<dbReference type="FunFam" id="2.130.10.30:FF:000047">
    <property type="entry name" value="Regulator of chromosome condensation (RCC1) repeat"/>
    <property type="match status" value="1"/>
</dbReference>
<dbReference type="Proteomes" id="UP000246121">
    <property type="component" value="Unassembled WGS sequence"/>
</dbReference>
<dbReference type="InterPro" id="IPR009091">
    <property type="entry name" value="RCC1/BLIP-II"/>
</dbReference>
<accession>A0A2V2VWW1</accession>
<dbReference type="VEuPathDB" id="TriTrypDB:C4B63_7g131"/>
<name>A0A2V2VWW1_TRYCR</name>
<dbReference type="VEuPathDB" id="TriTrypDB:ECC02_005702"/>
<dbReference type="EMBL" id="PRFA01000007">
    <property type="protein sequence ID" value="PWV00307.1"/>
    <property type="molecule type" value="Genomic_DNA"/>
</dbReference>
<dbReference type="VEuPathDB" id="TriTrypDB:C3747_25g76"/>
<sequence length="523" mass="57151">MIRDAEFWMEARRKQNGGDAIFTAMLPMLHARQIVLDSGIEVDENEIDREDSAIFSFPSKFVRREPFEDNKIIHLPNSNASGKKVSSLVLRVLQQIMMFAVPLYSLQYNIPAMSMSWRTSCVVDRTTKQLITFGAGDGVKVPKQLLCRGCVATDEFFAILTDQGEVWVSGGLSVLSLENGKWTAGPLGKAESLSTVAEKALLIVGHGTRLACVTRAFVVRPLSILSNPVKSVIPSRHVRFLDLGYGEDYYMVGIDSVLYKTLASKRTLGTPRRVMALSRTPVSRVSCGMGFCLIIDQNGHLYTLGRNKKGQLGNGQQQNARRKPYLQKSLCHHFFVMVAAGDAHSLALTSSGVVYAAGSNENGQLGLGKSVDTMLYFTPIPLPSKCVGIAAGPAGSMFACEDGRVYVCGLNDQKQLGLDTSARIVYTPSFIPVIATGVEAYTMDFGAYQKPLITTRNSVQSSFQPNDSSAAVTNPEETIPQLIPSELLQTSVVSDANRHKQFEQTPLPRKEKNGKCVKCCATM</sequence>
<dbReference type="VEuPathDB" id="TriTrypDB:TcCL_NonESM05740"/>
<dbReference type="VEuPathDB" id="TriTrypDB:TcBrA4_0123120"/>
<keyword evidence="1" id="KW-0677">Repeat</keyword>
<dbReference type="VEuPathDB" id="TriTrypDB:TcCLB.506635.40"/>
<evidence type="ECO:0008006" key="5">
    <source>
        <dbReference type="Google" id="ProtNLM"/>
    </source>
</evidence>
<feature type="repeat" description="RCC1" evidence="2">
    <location>
        <begin position="403"/>
        <end position="456"/>
    </location>
</feature>
<dbReference type="VEuPathDB" id="TriTrypDB:BCY84_18981"/>
<dbReference type="InterPro" id="IPR000408">
    <property type="entry name" value="Reg_chr_condens"/>
</dbReference>
<dbReference type="AlphaFoldDB" id="A0A2V2VWW1"/>
<proteinExistence type="predicted"/>
<feature type="repeat" description="RCC1" evidence="2">
    <location>
        <begin position="352"/>
        <end position="402"/>
    </location>
</feature>
<gene>
    <name evidence="3" type="ORF">C4B63_7g131</name>
</gene>
<organism evidence="3 4">
    <name type="scientific">Trypanosoma cruzi</name>
    <dbReference type="NCBI Taxonomy" id="5693"/>
    <lineage>
        <taxon>Eukaryota</taxon>
        <taxon>Discoba</taxon>
        <taxon>Euglenozoa</taxon>
        <taxon>Kinetoplastea</taxon>
        <taxon>Metakinetoplastina</taxon>
        <taxon>Trypanosomatida</taxon>
        <taxon>Trypanosomatidae</taxon>
        <taxon>Trypanosoma</taxon>
        <taxon>Schizotrypanum</taxon>
    </lineage>
</organism>
<dbReference type="VEuPathDB" id="TriTrypDB:TcCLB.508027.90"/>
<evidence type="ECO:0000313" key="3">
    <source>
        <dbReference type="EMBL" id="PWV00307.1"/>
    </source>
</evidence>
<dbReference type="Gene3D" id="2.130.10.30">
    <property type="entry name" value="Regulator of chromosome condensation 1/beta-lactamase-inhibitor protein II"/>
    <property type="match status" value="1"/>
</dbReference>
<dbReference type="PANTHER" id="PTHR22872">
    <property type="entry name" value="BTK-BINDING PROTEIN-RELATED"/>
    <property type="match status" value="1"/>
</dbReference>
<dbReference type="PRINTS" id="PR00633">
    <property type="entry name" value="RCCNDNSATION"/>
</dbReference>